<name>A0A0E9VJA0_ANGAN</name>
<reference evidence="1" key="1">
    <citation type="submission" date="2014-11" db="EMBL/GenBank/DDBJ databases">
        <authorList>
            <person name="Amaro Gonzalez C."/>
        </authorList>
    </citation>
    <scope>NUCLEOTIDE SEQUENCE</scope>
</reference>
<organism evidence="1">
    <name type="scientific">Anguilla anguilla</name>
    <name type="common">European freshwater eel</name>
    <name type="synonym">Muraena anguilla</name>
    <dbReference type="NCBI Taxonomy" id="7936"/>
    <lineage>
        <taxon>Eukaryota</taxon>
        <taxon>Metazoa</taxon>
        <taxon>Chordata</taxon>
        <taxon>Craniata</taxon>
        <taxon>Vertebrata</taxon>
        <taxon>Euteleostomi</taxon>
        <taxon>Actinopterygii</taxon>
        <taxon>Neopterygii</taxon>
        <taxon>Teleostei</taxon>
        <taxon>Anguilliformes</taxon>
        <taxon>Anguillidae</taxon>
        <taxon>Anguilla</taxon>
    </lineage>
</organism>
<reference evidence="1" key="2">
    <citation type="journal article" date="2015" name="Fish Shellfish Immunol.">
        <title>Early steps in the European eel (Anguilla anguilla)-Vibrio vulnificus interaction in the gills: Role of the RtxA13 toxin.</title>
        <authorList>
            <person name="Callol A."/>
            <person name="Pajuelo D."/>
            <person name="Ebbesson L."/>
            <person name="Teles M."/>
            <person name="MacKenzie S."/>
            <person name="Amaro C."/>
        </authorList>
    </citation>
    <scope>NUCLEOTIDE SEQUENCE</scope>
</reference>
<dbReference type="EMBL" id="GBXM01031299">
    <property type="protein sequence ID" value="JAH77278.1"/>
    <property type="molecule type" value="Transcribed_RNA"/>
</dbReference>
<dbReference type="AlphaFoldDB" id="A0A0E9VJA0"/>
<protein>
    <submittedName>
        <fullName evidence="1">Uncharacterized protein</fullName>
    </submittedName>
</protein>
<accession>A0A0E9VJA0</accession>
<proteinExistence type="predicted"/>
<sequence length="35" mass="3824">MTIFACQIMSGSGKAEQMSSYGDATCYIRALLTKF</sequence>
<evidence type="ECO:0000313" key="1">
    <source>
        <dbReference type="EMBL" id="JAH77278.1"/>
    </source>
</evidence>